<protein>
    <submittedName>
        <fullName evidence="3">PH domain-containing protein</fullName>
    </submittedName>
</protein>
<keyword evidence="1" id="KW-0812">Transmembrane</keyword>
<dbReference type="EMBL" id="CP134494">
    <property type="protein sequence ID" value="WNF23483.1"/>
    <property type="molecule type" value="Genomic_DNA"/>
</dbReference>
<keyword evidence="1" id="KW-1133">Transmembrane helix</keyword>
<name>A0ABY9VIT8_9BACI</name>
<feature type="domain" description="YdbS-like PH" evidence="2">
    <location>
        <begin position="68"/>
        <end position="140"/>
    </location>
</feature>
<feature type="transmembrane region" description="Helical" evidence="1">
    <location>
        <begin position="379"/>
        <end position="399"/>
    </location>
</feature>
<dbReference type="Pfam" id="PF03703">
    <property type="entry name" value="bPH_2"/>
    <property type="match status" value="3"/>
</dbReference>
<feature type="transmembrane region" description="Helical" evidence="1">
    <location>
        <begin position="171"/>
        <end position="193"/>
    </location>
</feature>
<gene>
    <name evidence="3" type="ORF">RH061_02930</name>
</gene>
<evidence type="ECO:0000259" key="2">
    <source>
        <dbReference type="Pfam" id="PF03703"/>
    </source>
</evidence>
<feature type="transmembrane region" description="Helical" evidence="1">
    <location>
        <begin position="346"/>
        <end position="367"/>
    </location>
</feature>
<feature type="transmembrane region" description="Helical" evidence="1">
    <location>
        <begin position="12"/>
        <end position="33"/>
    </location>
</feature>
<evidence type="ECO:0000256" key="1">
    <source>
        <dbReference type="SAM" id="Phobius"/>
    </source>
</evidence>
<dbReference type="Proteomes" id="UP001303324">
    <property type="component" value="Chromosome"/>
</dbReference>
<accession>A0ABY9VIT8</accession>
<feature type="domain" description="YdbS-like PH" evidence="2">
    <location>
        <begin position="246"/>
        <end position="328"/>
    </location>
</feature>
<dbReference type="PIRSF" id="PIRSF026631">
    <property type="entry name" value="UCP026631"/>
    <property type="match status" value="1"/>
</dbReference>
<feature type="domain" description="YdbS-like PH" evidence="2">
    <location>
        <begin position="399"/>
        <end position="476"/>
    </location>
</feature>
<dbReference type="PANTHER" id="PTHR34473:SF2">
    <property type="entry name" value="UPF0699 TRANSMEMBRANE PROTEIN YDBT"/>
    <property type="match status" value="1"/>
</dbReference>
<proteinExistence type="predicted"/>
<dbReference type="PANTHER" id="PTHR34473">
    <property type="entry name" value="UPF0699 TRANSMEMBRANE PROTEIN YDBS"/>
    <property type="match status" value="1"/>
</dbReference>
<keyword evidence="1" id="KW-0472">Membrane</keyword>
<feature type="transmembrane region" description="Helical" evidence="1">
    <location>
        <begin position="48"/>
        <end position="65"/>
    </location>
</feature>
<keyword evidence="4" id="KW-1185">Reference proteome</keyword>
<dbReference type="RefSeq" id="WP_311073818.1">
    <property type="nucleotide sequence ID" value="NZ_CP134494.1"/>
</dbReference>
<sequence length="487" mass="55601">MRQARRYHPFRMLFGLIHLLRNTAFLALFLFVMKADSQSFLIVWGRKLFLPFIALSVISIFLRWLSEKYDAADGHFHVYKGVFISSRQTVPFSKIQNISRHTSIVHRILGVTSLTFETGMDGENSQIKFTVVTHGEADKLEGALREGMPEDFRGEDETDGRTIHFTPERKNIIKAAISSLSFLVLISFGISVYTKASDIWDVKEGALSFLQGFLDSWPIWLAGLTVVILLSVLFGFLWTYLKYGKYEISSDQERIYIRKGLLEETSFTISKERVQAIDIRQNLMKRLTGVAAVTLSTVGDTEAGEEKDGANSLFPYLPVNLACKIAEEILPDYTISQNMIPLPRKALWASLLTPSWIWMMASAPLFYFKPEILGFEKTWIILTVILFILVVMGRVSAFFNARYLIHGEFIQFRTGILGTRVFISKRSKIIQAEITATRWQKAFGLASIQTVNRGKPVQHSGIKNIPTQTANSFYSWYKRRNNQIKTR</sequence>
<dbReference type="InterPro" id="IPR005182">
    <property type="entry name" value="YdbS-like_PH"/>
</dbReference>
<organism evidence="3 4">
    <name type="scientific">Mesobacillus jeotgali</name>
    <dbReference type="NCBI Taxonomy" id="129985"/>
    <lineage>
        <taxon>Bacteria</taxon>
        <taxon>Bacillati</taxon>
        <taxon>Bacillota</taxon>
        <taxon>Bacilli</taxon>
        <taxon>Bacillales</taxon>
        <taxon>Bacillaceae</taxon>
        <taxon>Mesobacillus</taxon>
    </lineage>
</organism>
<evidence type="ECO:0000313" key="4">
    <source>
        <dbReference type="Proteomes" id="UP001303324"/>
    </source>
</evidence>
<reference evidence="3 4" key="1">
    <citation type="submission" date="2023-09" db="EMBL/GenBank/DDBJ databases">
        <title>Microbial mechanism of fulvic acid promoting antimony reduction mineralization in rice fields.</title>
        <authorList>
            <person name="Chen G."/>
            <person name="Lan J."/>
        </authorList>
    </citation>
    <scope>NUCLEOTIDE SEQUENCE [LARGE SCALE GENOMIC DNA]</scope>
    <source>
        <strain evidence="3 4">PS1</strain>
    </source>
</reference>
<evidence type="ECO:0000313" key="3">
    <source>
        <dbReference type="EMBL" id="WNF23483.1"/>
    </source>
</evidence>
<dbReference type="InterPro" id="IPR014529">
    <property type="entry name" value="UCP026631"/>
</dbReference>
<feature type="transmembrane region" description="Helical" evidence="1">
    <location>
        <begin position="217"/>
        <end position="241"/>
    </location>
</feature>